<organism evidence="7 8">
    <name type="scientific">Lactococcus allomyrinae</name>
    <dbReference type="NCBI Taxonomy" id="2419773"/>
    <lineage>
        <taxon>Bacteria</taxon>
        <taxon>Bacillati</taxon>
        <taxon>Bacillota</taxon>
        <taxon>Bacilli</taxon>
        <taxon>Lactobacillales</taxon>
        <taxon>Streptococcaceae</taxon>
        <taxon>Lactococcus</taxon>
    </lineage>
</organism>
<dbReference type="InterPro" id="IPR013528">
    <property type="entry name" value="HMG_CoA_synth_N"/>
</dbReference>
<dbReference type="CDD" id="cd00827">
    <property type="entry name" value="init_cond_enzymes"/>
    <property type="match status" value="1"/>
</dbReference>
<comment type="similarity">
    <text evidence="1">Belongs to the thiolase-like superfamily. HMG-CoA synthase family.</text>
</comment>
<dbReference type="OrthoDB" id="9769523at2"/>
<feature type="binding site" evidence="4">
    <location>
        <position position="148"/>
    </location>
    <ligand>
        <name>substrate</name>
    </ligand>
</feature>
<keyword evidence="8" id="KW-1185">Reference proteome</keyword>
<gene>
    <name evidence="7" type="ORF">D7I46_05715</name>
</gene>
<evidence type="ECO:0000256" key="1">
    <source>
        <dbReference type="ARBA" id="ARBA00007061"/>
    </source>
</evidence>
<feature type="active site" description="Proton donor/acceptor" evidence="3">
    <location>
        <position position="233"/>
    </location>
</feature>
<feature type="active site" description="Proton donor/acceptor" evidence="3">
    <location>
        <position position="79"/>
    </location>
</feature>
<dbReference type="RefSeq" id="WP_120772020.1">
    <property type="nucleotide sequence ID" value="NZ_CP032627.1"/>
</dbReference>
<evidence type="ECO:0000259" key="6">
    <source>
        <dbReference type="Pfam" id="PF08540"/>
    </source>
</evidence>
<feature type="domain" description="Hydroxymethylglutaryl-coenzyme A synthase C-terminal" evidence="6">
    <location>
        <begin position="263"/>
        <end position="365"/>
    </location>
</feature>
<dbReference type="SUPFAM" id="SSF53901">
    <property type="entry name" value="Thiolase-like"/>
    <property type="match status" value="2"/>
</dbReference>
<evidence type="ECO:0000256" key="4">
    <source>
        <dbReference type="PIRSR" id="PIRSR611554-2"/>
    </source>
</evidence>
<protein>
    <submittedName>
        <fullName evidence="7">Hydroxymethylglutaryl-CoA synthase</fullName>
        <ecNumber evidence="7">2.3.3.10</ecNumber>
    </submittedName>
</protein>
<dbReference type="GO" id="GO:0006084">
    <property type="term" value="P:acetyl-CoA metabolic process"/>
    <property type="evidence" value="ECO:0007669"/>
    <property type="project" value="InterPro"/>
</dbReference>
<dbReference type="KEGG" id="lact:D7I46_05715"/>
<keyword evidence="2 7" id="KW-0808">Transferase</keyword>
<proteinExistence type="inferred from homology"/>
<dbReference type="PANTHER" id="PTHR43323:SF2">
    <property type="entry name" value="HYDROXYMETHYLGLUTARYL-COA SYNTHASE"/>
    <property type="match status" value="1"/>
</dbReference>
<feature type="domain" description="Hydroxymethylglutaryl-coenzyme A synthase C-terminal" evidence="6">
    <location>
        <begin position="180"/>
        <end position="244"/>
    </location>
</feature>
<evidence type="ECO:0000256" key="3">
    <source>
        <dbReference type="PIRSR" id="PIRSR611554-1"/>
    </source>
</evidence>
<dbReference type="InterPro" id="IPR011554">
    <property type="entry name" value="HMG_CoA_synthase_prok"/>
</dbReference>
<evidence type="ECO:0000313" key="8">
    <source>
        <dbReference type="Proteomes" id="UP000269374"/>
    </source>
</evidence>
<dbReference type="AlphaFoldDB" id="A0A387BEY2"/>
<dbReference type="PANTHER" id="PTHR43323">
    <property type="entry name" value="3-HYDROXY-3-METHYLGLUTARYL COENZYME A SYNTHASE"/>
    <property type="match status" value="1"/>
</dbReference>
<dbReference type="InterPro" id="IPR016039">
    <property type="entry name" value="Thiolase-like"/>
</dbReference>
<dbReference type="Pfam" id="PF01154">
    <property type="entry name" value="HMG_CoA_synt_N"/>
    <property type="match status" value="1"/>
</dbReference>
<dbReference type="GO" id="GO:0004421">
    <property type="term" value="F:hydroxymethylglutaryl-CoA synthase activity"/>
    <property type="evidence" value="ECO:0007669"/>
    <property type="project" value="UniProtKB-EC"/>
</dbReference>
<dbReference type="EMBL" id="CP032627">
    <property type="protein sequence ID" value="AYG00632.1"/>
    <property type="molecule type" value="Genomic_DNA"/>
</dbReference>
<keyword evidence="7" id="KW-0012">Acyltransferase</keyword>
<dbReference type="InterPro" id="IPR013746">
    <property type="entry name" value="HMG_CoA_synt_C_dom"/>
</dbReference>
<feature type="binding site" evidence="4">
    <location>
        <position position="275"/>
    </location>
    <ligand>
        <name>(3S)-3-hydroxy-3-methylglutaryl-CoA</name>
        <dbReference type="ChEBI" id="CHEBI:43074"/>
    </ligand>
</feature>
<dbReference type="Proteomes" id="UP000269374">
    <property type="component" value="Chromosome"/>
</dbReference>
<feature type="binding site" evidence="4">
    <location>
        <position position="29"/>
    </location>
    <ligand>
        <name>(3S)-3-hydroxy-3-methylglutaryl-CoA</name>
        <dbReference type="ChEBI" id="CHEBI:43074"/>
    </ligand>
</feature>
<evidence type="ECO:0000259" key="5">
    <source>
        <dbReference type="Pfam" id="PF01154"/>
    </source>
</evidence>
<feature type="binding site" evidence="4">
    <location>
        <position position="242"/>
    </location>
    <ligand>
        <name>(3S)-3-hydroxy-3-methylglutaryl-CoA</name>
        <dbReference type="ChEBI" id="CHEBI:43074"/>
    </ligand>
</feature>
<feature type="active site" description="Acyl-thioester intermediate" evidence="3">
    <location>
        <position position="111"/>
    </location>
</feature>
<dbReference type="EC" id="2.3.3.10" evidence="7"/>
<sequence length="383" mass="42335">MKVGIDKLAFFVPNTYVDMTELALARGVDPAKFHIGIGQDEMAVNPATQDIITFATNAAASILTDEDKKSIDMVIVGTESSVDESKASAVVVHGLLDIQPFARSIEMKEACYATTAGLAAARDHVLLHPESKVLVIASDIAKYGLNTGGEPTQGGGAVAMLITSEPHLLTLNNDNVALSQDIYDFWRPFGQAYPSVDGKFSNETYINAFAKVWDEYTSRTSLTFEDFKAVAFHTPYTKMGKKALLPKLESESPKNADDLMKQFEYGIAYNRRVGNLYTGSLYLSLISLLENSPDLSAGDKIGLFSYGSGTVAEFFSGELVDGFEKYLRTKDHQALLDGRSKLTISEYETMFNEKLDLNHHAEYHDEMPFSISEIRDNHRLYKK</sequence>
<feature type="domain" description="Hydroxymethylglutaryl-coenzyme A synthase N-terminal" evidence="5">
    <location>
        <begin position="2"/>
        <end position="164"/>
    </location>
</feature>
<evidence type="ECO:0000313" key="7">
    <source>
        <dbReference type="EMBL" id="AYG00632.1"/>
    </source>
</evidence>
<evidence type="ECO:0000256" key="2">
    <source>
        <dbReference type="ARBA" id="ARBA00022679"/>
    </source>
</evidence>
<name>A0A387BEY2_9LACT</name>
<dbReference type="NCBIfam" id="TIGR01835">
    <property type="entry name" value="HMG-CoA-S_prok"/>
    <property type="match status" value="1"/>
</dbReference>
<feature type="binding site" evidence="4">
    <location>
        <position position="143"/>
    </location>
    <ligand>
        <name>(3S)-3-hydroxy-3-methylglutaryl-CoA</name>
        <dbReference type="ChEBI" id="CHEBI:43074"/>
    </ligand>
</feature>
<accession>A0A387BEY2</accession>
<reference evidence="7 8" key="1">
    <citation type="submission" date="2018-09" db="EMBL/GenBank/DDBJ databases">
        <title>Genome sequencing of strain 1JSPR-7.</title>
        <authorList>
            <person name="Heo J."/>
            <person name="Kim S.-J."/>
            <person name="Kwon S.-W."/>
        </authorList>
    </citation>
    <scope>NUCLEOTIDE SEQUENCE [LARGE SCALE GENOMIC DNA]</scope>
    <source>
        <strain evidence="7 8">1JSPR-7</strain>
    </source>
</reference>
<dbReference type="Pfam" id="PF08540">
    <property type="entry name" value="HMG_CoA_synt_C"/>
    <property type="match status" value="2"/>
</dbReference>
<dbReference type="Gene3D" id="3.40.47.10">
    <property type="match status" value="2"/>
</dbReference>